<organism evidence="2 3">
    <name type="scientific">Streptomyces kunmingensis</name>
    <dbReference type="NCBI Taxonomy" id="68225"/>
    <lineage>
        <taxon>Bacteria</taxon>
        <taxon>Bacillati</taxon>
        <taxon>Actinomycetota</taxon>
        <taxon>Actinomycetes</taxon>
        <taxon>Kitasatosporales</taxon>
        <taxon>Streptomycetaceae</taxon>
        <taxon>Streptomyces</taxon>
    </lineage>
</organism>
<evidence type="ECO:0008006" key="4">
    <source>
        <dbReference type="Google" id="ProtNLM"/>
    </source>
</evidence>
<evidence type="ECO:0000256" key="1">
    <source>
        <dbReference type="SAM" id="SignalP"/>
    </source>
</evidence>
<evidence type="ECO:0000313" key="2">
    <source>
        <dbReference type="EMBL" id="MEB3962158.1"/>
    </source>
</evidence>
<gene>
    <name evidence="2" type="ORF">OKJ48_18155</name>
</gene>
<protein>
    <recommendedName>
        <fullName evidence="4">5'-nucleotidase</fullName>
    </recommendedName>
</protein>
<dbReference type="RefSeq" id="WP_324769616.1">
    <property type="nucleotide sequence ID" value="NZ_BAAATS010000011.1"/>
</dbReference>
<keyword evidence="1" id="KW-0732">Signal</keyword>
<keyword evidence="3" id="KW-1185">Reference proteome</keyword>
<name>A0ABU6CBW3_9ACTN</name>
<accession>A0ABU6CBW3</accession>
<comment type="caution">
    <text evidence="2">The sequence shown here is derived from an EMBL/GenBank/DDBJ whole genome shotgun (WGS) entry which is preliminary data.</text>
</comment>
<feature type="chain" id="PRO_5046316040" description="5'-nucleotidase" evidence="1">
    <location>
        <begin position="28"/>
        <end position="75"/>
    </location>
</feature>
<sequence>MKRLARVLIVTSALTAAVLTTAGAGSAAENIGWPSAPGTTAVAGSADIGWPSAPGTTATATAAGTADIGWPVIGA</sequence>
<feature type="signal peptide" evidence="1">
    <location>
        <begin position="1"/>
        <end position="27"/>
    </location>
</feature>
<proteinExistence type="predicted"/>
<reference evidence="2 3" key="1">
    <citation type="submission" date="2022-10" db="EMBL/GenBank/DDBJ databases">
        <authorList>
            <person name="Xie J."/>
            <person name="Shen N."/>
        </authorList>
    </citation>
    <scope>NUCLEOTIDE SEQUENCE [LARGE SCALE GENOMIC DNA]</scope>
    <source>
        <strain evidence="2 3">DSM 41681</strain>
    </source>
</reference>
<dbReference type="EMBL" id="JAOZYB010000126">
    <property type="protein sequence ID" value="MEB3962158.1"/>
    <property type="molecule type" value="Genomic_DNA"/>
</dbReference>
<evidence type="ECO:0000313" key="3">
    <source>
        <dbReference type="Proteomes" id="UP001352223"/>
    </source>
</evidence>
<dbReference type="Proteomes" id="UP001352223">
    <property type="component" value="Unassembled WGS sequence"/>
</dbReference>